<dbReference type="AlphaFoldDB" id="A0A9P8RNM4"/>
<keyword evidence="3" id="KW-1185">Reference proteome</keyword>
<feature type="region of interest" description="Disordered" evidence="1">
    <location>
        <begin position="1"/>
        <end position="32"/>
    </location>
</feature>
<dbReference type="EMBL" id="JAGPXC010000008">
    <property type="protein sequence ID" value="KAH6647313.1"/>
    <property type="molecule type" value="Genomic_DNA"/>
</dbReference>
<feature type="region of interest" description="Disordered" evidence="1">
    <location>
        <begin position="751"/>
        <end position="909"/>
    </location>
</feature>
<feature type="region of interest" description="Disordered" evidence="1">
    <location>
        <begin position="111"/>
        <end position="141"/>
    </location>
</feature>
<feature type="compositionally biased region" description="Basic residues" evidence="1">
    <location>
        <begin position="122"/>
        <end position="137"/>
    </location>
</feature>
<evidence type="ECO:0000313" key="3">
    <source>
        <dbReference type="Proteomes" id="UP000758603"/>
    </source>
</evidence>
<feature type="compositionally biased region" description="Acidic residues" evidence="1">
    <location>
        <begin position="241"/>
        <end position="256"/>
    </location>
</feature>
<feature type="compositionally biased region" description="Polar residues" evidence="1">
    <location>
        <begin position="286"/>
        <end position="304"/>
    </location>
</feature>
<feature type="compositionally biased region" description="Basic and acidic residues" evidence="1">
    <location>
        <begin position="380"/>
        <end position="390"/>
    </location>
</feature>
<feature type="compositionally biased region" description="Polar residues" evidence="1">
    <location>
        <begin position="873"/>
        <end position="884"/>
    </location>
</feature>
<dbReference type="Proteomes" id="UP000758603">
    <property type="component" value="Unassembled WGS sequence"/>
</dbReference>
<feature type="region of interest" description="Disordered" evidence="1">
    <location>
        <begin position="163"/>
        <end position="448"/>
    </location>
</feature>
<dbReference type="RefSeq" id="XP_045953825.1">
    <property type="nucleotide sequence ID" value="XM_046103613.1"/>
</dbReference>
<feature type="compositionally biased region" description="Polar residues" evidence="1">
    <location>
        <begin position="321"/>
        <end position="335"/>
    </location>
</feature>
<reference evidence="2" key="1">
    <citation type="journal article" date="2021" name="Nat. Commun.">
        <title>Genetic determinants of endophytism in the Arabidopsis root mycobiome.</title>
        <authorList>
            <person name="Mesny F."/>
            <person name="Miyauchi S."/>
            <person name="Thiergart T."/>
            <person name="Pickel B."/>
            <person name="Atanasova L."/>
            <person name="Karlsson M."/>
            <person name="Huettel B."/>
            <person name="Barry K.W."/>
            <person name="Haridas S."/>
            <person name="Chen C."/>
            <person name="Bauer D."/>
            <person name="Andreopoulos W."/>
            <person name="Pangilinan J."/>
            <person name="LaButti K."/>
            <person name="Riley R."/>
            <person name="Lipzen A."/>
            <person name="Clum A."/>
            <person name="Drula E."/>
            <person name="Henrissat B."/>
            <person name="Kohler A."/>
            <person name="Grigoriev I.V."/>
            <person name="Martin F.M."/>
            <person name="Hacquard S."/>
        </authorList>
    </citation>
    <scope>NUCLEOTIDE SEQUENCE</scope>
    <source>
        <strain evidence="2">MPI-SDFR-AT-0073</strain>
    </source>
</reference>
<feature type="compositionally biased region" description="Low complexity" evidence="1">
    <location>
        <begin position="796"/>
        <end position="807"/>
    </location>
</feature>
<sequence length="909" mass="100203">MGLCSLTRDASSEPQDACQPNPHLVPSHPIPVSTRRSATCKPACPVIRYYSPYSLHARCCRIHTGVRLYTVPRHFSHIRAGQVPQQWSWRATMPVQTRAAGQPQASKVYRAEVSEPKQQHFPSRRRHIKTYGRRTAPKRMDQTLTQMNFVSSAAQEELQLLSDDEDGLGAADPSPVASKKRAKKKSGRSTRRRTMGDVDDDQEHEKPRDSKRRRTMGDAPSAPSSFHTQTLTQFLSSTSKDDDDWDIPDLDGEDDLGIIKETPKKKKQKEGASGHQAFLSAAARSVTPSNRMTKLEIPSSQSPATPLLLRYSPAKEPSPLKNKSANIAASQSVLKGTSKMPRDKVIQDSCSTTHSSPVTPTPKAKVRMMPIGTVTPVKKLRFELPEDKENITPGRTKPKSPKPASQKSSKRQPLSEVPDSDGEFDDTENEEDDIGVSVADTPERFTRSRSSADEIIIATDADVDVDEVEDEGHVQYSVGVETQVLLVSSGDRSSLELGTTKSPRTPPIEDTKRQEGAVGRYGSTSNTHITVQAEDEIIEHIPTEKLDNRSDEIAAKEHQDYTQALTQGIESQRVPLETIKATGPITDKSDIIISIYGQHVENMVARTKTHEFRDWKFPASVHRVWIYITRPKSELRYMCIFGPPKTAGEIGGDGIGNADFNKGMKRSKFAYEVLHMYELNNPVSLKLLKQNGWPAAPQKFSYVPPAVVGQLTSNLRCALWDGDTDQDIIHSSPDVTESQELADQIRSDMSHATEIGGPPDHAEVIPSSQSPPRTIRKRSTPRGGSAFARPALPETLSASSSRSLPRSHSQKGRGDLRASQATTISQVSTSSPMVSPEKSVPLPSMIGARRAAPLRLPETSSPTAYRQSHHSLRSSQFPTKSQMLPDSLLNGDIQEPPPIIWDSADDESD</sequence>
<organism evidence="2 3">
    <name type="scientific">Truncatella angustata</name>
    <dbReference type="NCBI Taxonomy" id="152316"/>
    <lineage>
        <taxon>Eukaryota</taxon>
        <taxon>Fungi</taxon>
        <taxon>Dikarya</taxon>
        <taxon>Ascomycota</taxon>
        <taxon>Pezizomycotina</taxon>
        <taxon>Sordariomycetes</taxon>
        <taxon>Xylariomycetidae</taxon>
        <taxon>Amphisphaeriales</taxon>
        <taxon>Sporocadaceae</taxon>
        <taxon>Truncatella</taxon>
    </lineage>
</organism>
<feature type="compositionally biased region" description="Polar residues" evidence="1">
    <location>
        <begin position="494"/>
        <end position="503"/>
    </location>
</feature>
<comment type="caution">
    <text evidence="2">The sequence shown here is derived from an EMBL/GenBank/DDBJ whole genome shotgun (WGS) entry which is preliminary data.</text>
</comment>
<accession>A0A9P8RNM4</accession>
<feature type="compositionally biased region" description="Low complexity" evidence="1">
    <location>
        <begin position="228"/>
        <end position="238"/>
    </location>
</feature>
<dbReference type="OrthoDB" id="2149705at2759"/>
<dbReference type="GeneID" id="70132505"/>
<feature type="region of interest" description="Disordered" evidence="1">
    <location>
        <begin position="494"/>
        <end position="523"/>
    </location>
</feature>
<evidence type="ECO:0000256" key="1">
    <source>
        <dbReference type="SAM" id="MobiDB-lite"/>
    </source>
</evidence>
<gene>
    <name evidence="2" type="ORF">BKA67DRAFT_577112</name>
</gene>
<feature type="compositionally biased region" description="Polar residues" evidence="1">
    <location>
        <begin position="819"/>
        <end position="833"/>
    </location>
</feature>
<evidence type="ECO:0000313" key="2">
    <source>
        <dbReference type="EMBL" id="KAH6647313.1"/>
    </source>
</evidence>
<feature type="compositionally biased region" description="Acidic residues" evidence="1">
    <location>
        <begin position="418"/>
        <end position="434"/>
    </location>
</feature>
<protein>
    <submittedName>
        <fullName evidence="2">Uncharacterized protein</fullName>
    </submittedName>
</protein>
<feature type="compositionally biased region" description="Low complexity" evidence="1">
    <location>
        <begin position="349"/>
        <end position="362"/>
    </location>
</feature>
<feature type="compositionally biased region" description="Basic residues" evidence="1">
    <location>
        <begin position="178"/>
        <end position="193"/>
    </location>
</feature>
<proteinExistence type="predicted"/>
<name>A0A9P8RNM4_9PEZI</name>